<dbReference type="Gene3D" id="1.10.340.70">
    <property type="match status" value="1"/>
</dbReference>
<dbReference type="Proteomes" id="UP000264840">
    <property type="component" value="Unplaced"/>
</dbReference>
<accession>A0A3Q2X2A8</accession>
<dbReference type="OMA" id="WCHATEV"/>
<dbReference type="PANTHER" id="PTHR46888:SF13">
    <property type="entry name" value="RIBONUCLEASE H"/>
    <property type="match status" value="1"/>
</dbReference>
<dbReference type="Ensembl" id="ENSHBUT00000034914.1">
    <property type="protein sequence ID" value="ENSHBUP00000033202.1"/>
    <property type="gene ID" value="ENSHBUG00000019978.1"/>
</dbReference>
<reference evidence="5" key="2">
    <citation type="submission" date="2025-09" db="UniProtKB">
        <authorList>
            <consortium name="Ensembl"/>
        </authorList>
    </citation>
    <scope>IDENTIFICATION</scope>
</reference>
<feature type="domain" description="Integrase zinc-binding" evidence="4">
    <location>
        <begin position="552"/>
        <end position="603"/>
    </location>
</feature>
<sequence>MHLRIRALEVERGASVSASPPVPRSAPQSPSPQAPSPMPGGGFDVSKHIKMVPAFRETEVDSYFTVFERIAGALHWPKDVWSLLLQCRLVGKAQEVCTALSLEDSFDYDVVKAAVLRAYELVPEAYRQRFRNGKKSANQTYVEFAREKKTLFDKWCHATEVKTLDDLRELVTLEEFKNQLPDTVVTYLNEQKVTTLAAAAIRADEFVLTHKVVFSAPAHSFPSSGSPPRWSPRGTCRAIPSSIENRVCFFCHEQGHLIAVCPALKRKEMTRKGASPSPINLLQTNPPTLGQVMVPENDKVDEEFKPFVSNGFVSLIGEDRRAPVSILRDTGAKQSLIREGVLPFSAQSYCGADVLAWGVRMCVIRVPLHLVQLSSQFLSGEVKLGVRPQLPVAGIDIILGNDLAGCTVFPSPEVVDIPLTDNSGFDRATSNAVPLFPVCAVTRAQARKQGDLVDLSDSFLSASDPMSLRPACEGTPVSVSLQPDEETMTLSVDKDKLIELQKNDESLSSCWAYVTEPKSGRSASYLIEDGVLMRYWTPSSGCTHEGVQQIVVPQSLRPQVLSLAHDHIMSGHLGITKTYNRVLRYFFWPGLKSDVVRFCRSCH</sequence>
<dbReference type="SUPFAM" id="SSF47353">
    <property type="entry name" value="Retrovirus capsid dimerization domain-like"/>
    <property type="match status" value="1"/>
</dbReference>
<evidence type="ECO:0000259" key="3">
    <source>
        <dbReference type="Pfam" id="PF02023"/>
    </source>
</evidence>
<dbReference type="STRING" id="8153.ENSHBUP00000033202"/>
<dbReference type="GeneTree" id="ENSGT00940000165751"/>
<feature type="domain" description="SCAN box" evidence="3">
    <location>
        <begin position="123"/>
        <end position="210"/>
    </location>
</feature>
<feature type="compositionally biased region" description="Pro residues" evidence="2">
    <location>
        <begin position="20"/>
        <end position="38"/>
    </location>
</feature>
<dbReference type="AlphaFoldDB" id="A0A3Q2X2A8"/>
<dbReference type="FunFam" id="1.10.340.70:FF:000001">
    <property type="entry name" value="Retrovirus-related Pol polyprotein from transposon gypsy-like Protein"/>
    <property type="match status" value="1"/>
</dbReference>
<evidence type="ECO:0000313" key="5">
    <source>
        <dbReference type="Ensembl" id="ENSHBUP00000033202.1"/>
    </source>
</evidence>
<dbReference type="PANTHER" id="PTHR46888">
    <property type="entry name" value="ZINC KNUCKLE DOMAINCONTAINING PROTEIN-RELATED"/>
    <property type="match status" value="1"/>
</dbReference>
<protein>
    <recommendedName>
        <fullName evidence="1">Gypsy retrotransposon integrase-like protein 1</fullName>
    </recommendedName>
</protein>
<evidence type="ECO:0000313" key="6">
    <source>
        <dbReference type="Proteomes" id="UP000264840"/>
    </source>
</evidence>
<reference evidence="5" key="1">
    <citation type="submission" date="2025-08" db="UniProtKB">
        <authorList>
            <consortium name="Ensembl"/>
        </authorList>
    </citation>
    <scope>IDENTIFICATION</scope>
</reference>
<feature type="region of interest" description="Disordered" evidence="2">
    <location>
        <begin position="12"/>
        <end position="42"/>
    </location>
</feature>
<name>A0A3Q2X2A8_HAPBU</name>
<dbReference type="Gene3D" id="4.10.60.10">
    <property type="entry name" value="Zinc finger, CCHC-type"/>
    <property type="match status" value="1"/>
</dbReference>
<dbReference type="Pfam" id="PF17921">
    <property type="entry name" value="Integrase_H2C2"/>
    <property type="match status" value="1"/>
</dbReference>
<dbReference type="InterPro" id="IPR038269">
    <property type="entry name" value="SCAN_sf"/>
</dbReference>
<organism evidence="5 6">
    <name type="scientific">Haplochromis burtoni</name>
    <name type="common">Burton's mouthbrooder</name>
    <name type="synonym">Chromis burtoni</name>
    <dbReference type="NCBI Taxonomy" id="8153"/>
    <lineage>
        <taxon>Eukaryota</taxon>
        <taxon>Metazoa</taxon>
        <taxon>Chordata</taxon>
        <taxon>Craniata</taxon>
        <taxon>Vertebrata</taxon>
        <taxon>Euteleostomi</taxon>
        <taxon>Actinopterygii</taxon>
        <taxon>Neopterygii</taxon>
        <taxon>Teleostei</taxon>
        <taxon>Neoteleostei</taxon>
        <taxon>Acanthomorphata</taxon>
        <taxon>Ovalentaria</taxon>
        <taxon>Cichlomorphae</taxon>
        <taxon>Cichliformes</taxon>
        <taxon>Cichlidae</taxon>
        <taxon>African cichlids</taxon>
        <taxon>Pseudocrenilabrinae</taxon>
        <taxon>Haplochromini</taxon>
        <taxon>Haplochromis</taxon>
    </lineage>
</organism>
<dbReference type="Pfam" id="PF02023">
    <property type="entry name" value="SCAN"/>
    <property type="match status" value="1"/>
</dbReference>
<evidence type="ECO:0000259" key="4">
    <source>
        <dbReference type="Pfam" id="PF17921"/>
    </source>
</evidence>
<proteinExistence type="predicted"/>
<dbReference type="Gene3D" id="1.10.4020.10">
    <property type="entry name" value="DNA breaking-rejoining enzymes"/>
    <property type="match status" value="1"/>
</dbReference>
<dbReference type="InterPro" id="IPR041588">
    <property type="entry name" value="Integrase_H2C2"/>
</dbReference>
<keyword evidence="6" id="KW-1185">Reference proteome</keyword>
<dbReference type="InterPro" id="IPR003309">
    <property type="entry name" value="SCAN_dom"/>
</dbReference>
<evidence type="ECO:0000256" key="2">
    <source>
        <dbReference type="SAM" id="MobiDB-lite"/>
    </source>
</evidence>
<evidence type="ECO:0000256" key="1">
    <source>
        <dbReference type="ARBA" id="ARBA00039658"/>
    </source>
</evidence>